<gene>
    <name evidence="3" type="ORF">SAMN05421835_101687</name>
</gene>
<dbReference type="InterPro" id="IPR002182">
    <property type="entry name" value="NB-ARC"/>
</dbReference>
<evidence type="ECO:0000256" key="1">
    <source>
        <dbReference type="SAM" id="MobiDB-lite"/>
    </source>
</evidence>
<dbReference type="Gene3D" id="1.25.40.10">
    <property type="entry name" value="Tetratricopeptide repeat domain"/>
    <property type="match status" value="3"/>
</dbReference>
<dbReference type="Gene3D" id="3.40.50.300">
    <property type="entry name" value="P-loop containing nucleotide triphosphate hydrolases"/>
    <property type="match status" value="1"/>
</dbReference>
<reference evidence="3 4" key="1">
    <citation type="submission" date="2016-10" db="EMBL/GenBank/DDBJ databases">
        <authorList>
            <person name="de Groot N.N."/>
        </authorList>
    </citation>
    <scope>NUCLEOTIDE SEQUENCE [LARGE SCALE GENOMIC DNA]</scope>
    <source>
        <strain evidence="3 4">DSM 44468</strain>
    </source>
</reference>
<evidence type="ECO:0000259" key="2">
    <source>
        <dbReference type="Pfam" id="PF00931"/>
    </source>
</evidence>
<keyword evidence="4" id="KW-1185">Reference proteome</keyword>
<dbReference type="AlphaFoldDB" id="A0A1I3KTI1"/>
<dbReference type="PANTHER" id="PTHR46082:SF6">
    <property type="entry name" value="AAA+ ATPASE DOMAIN-CONTAINING PROTEIN-RELATED"/>
    <property type="match status" value="1"/>
</dbReference>
<dbReference type="InterPro" id="IPR053137">
    <property type="entry name" value="NLR-like"/>
</dbReference>
<dbReference type="STRING" id="115433.SAMN05421835_101687"/>
<dbReference type="GO" id="GO:0043531">
    <property type="term" value="F:ADP binding"/>
    <property type="evidence" value="ECO:0007669"/>
    <property type="project" value="InterPro"/>
</dbReference>
<dbReference type="SUPFAM" id="SSF52540">
    <property type="entry name" value="P-loop containing nucleoside triphosphate hydrolases"/>
    <property type="match status" value="1"/>
</dbReference>
<accession>A0A1I3KTI1</accession>
<proteinExistence type="predicted"/>
<evidence type="ECO:0000313" key="4">
    <source>
        <dbReference type="Proteomes" id="UP000199025"/>
    </source>
</evidence>
<name>A0A1I3KTI1_9PSEU</name>
<dbReference type="Pfam" id="PF13424">
    <property type="entry name" value="TPR_12"/>
    <property type="match status" value="1"/>
</dbReference>
<dbReference type="InterPro" id="IPR027417">
    <property type="entry name" value="P-loop_NTPase"/>
</dbReference>
<protein>
    <submittedName>
        <fullName evidence="3">Tetratricopeptide repeat-containing protein</fullName>
    </submittedName>
</protein>
<evidence type="ECO:0000313" key="3">
    <source>
        <dbReference type="EMBL" id="SFI75694.1"/>
    </source>
</evidence>
<feature type="domain" description="NB-ARC" evidence="2">
    <location>
        <begin position="180"/>
        <end position="315"/>
    </location>
</feature>
<organism evidence="3 4">
    <name type="scientific">Amycolatopsis sacchari</name>
    <dbReference type="NCBI Taxonomy" id="115433"/>
    <lineage>
        <taxon>Bacteria</taxon>
        <taxon>Bacillati</taxon>
        <taxon>Actinomycetota</taxon>
        <taxon>Actinomycetes</taxon>
        <taxon>Pseudonocardiales</taxon>
        <taxon>Pseudonocardiaceae</taxon>
        <taxon>Amycolatopsis</taxon>
    </lineage>
</organism>
<dbReference type="SUPFAM" id="SSF48452">
    <property type="entry name" value="TPR-like"/>
    <property type="match status" value="3"/>
</dbReference>
<dbReference type="InterPro" id="IPR011990">
    <property type="entry name" value="TPR-like_helical_dom_sf"/>
</dbReference>
<dbReference type="Pfam" id="PF13374">
    <property type="entry name" value="TPR_10"/>
    <property type="match status" value="3"/>
</dbReference>
<feature type="region of interest" description="Disordered" evidence="1">
    <location>
        <begin position="103"/>
        <end position="140"/>
    </location>
</feature>
<dbReference type="Pfam" id="PF00931">
    <property type="entry name" value="NB-ARC"/>
    <property type="match status" value="1"/>
</dbReference>
<dbReference type="RefSeq" id="WP_091504145.1">
    <property type="nucleotide sequence ID" value="NZ_FORP01000001.1"/>
</dbReference>
<dbReference type="EMBL" id="FORP01000001">
    <property type="protein sequence ID" value="SFI75694.1"/>
    <property type="molecule type" value="Genomic_DNA"/>
</dbReference>
<dbReference type="Proteomes" id="UP000199025">
    <property type="component" value="Unassembled WGS sequence"/>
</dbReference>
<feature type="compositionally biased region" description="Gly residues" evidence="1">
    <location>
        <begin position="119"/>
        <end position="134"/>
    </location>
</feature>
<sequence length="937" mass="101139">MEPDPRARFVDQLKQLRVQAGNPTLADLETQDPAWLNQKTVSDLLHGKFARVPPWERVSAFVTACVRIGKAKKRVMPPDEILLEQWRHRHEFLAVALDQVPPRNRGAPADNGTPEVGRVGLGHGGGSDPGSARGGGRRRFGAVPPRAGAFQQRLAARALADTAAGGGTTVLIGTGTAQVLTGLGGVGKTQLAADHAHTQWDHGRVRLLVWISARSRVAITSAYTEVAVELLGQDPATPERAWRRLLEWLAETTDPWLVVLDDLQDPSHLTGLWPPHTPCGQVVVTTRRRDAALHSYQRHVVEVGLFAPEQALAYLTERLPERGPVTTELAGLAGDLGHLPLALAQAAAYLANKPMLTTAAYRARLADRRTKLPDVLPREPHLPDEHERTVAATWSLSIEAADELDPAGLARPALELASLLDPAGIPTAVFTTRAFTNHLTARFNRDVTGDDVLDGLECLRRFSLITLHPEQPHHAVRVHALVQRAVRDPLTTGHLAELARTAADALVLVWPEIETNQELAQALRSNVTTLQSIAEEHLWRAGGHPVLFRLARSLGDAGLLDSAVAVNHRLLAQASARLGPDHADTLTIRYNLARLRGEAGDPAGAAAAYAELLADQLRALGPEHPHTLAVRANLARWRGEAGDPAGAATALAELLPDRLRILGPDHLYTLATRHSLAYWRGEAGDPAGAATALAELLPDQLRVLGPEHPHTLAVRASLARWRGEAGDPAGAAAVFAELLPDRLRVLGPDHLYMLITRHALAYWRGEAGDRAGAAAALTELLSDQLRILGPDHPHTLHTRGNLARFRGEAGDPAGAAAALTQLLSDQLRVLGQDHPHTLRSWNNLAAAYLATGDVRQAIALYETALAGRDRVLGADHLDTLATRNSLAGAYLAAEDREQARRLYETTLADAERVLAPDHPLTKAIRANLNTIKDQSKS</sequence>
<dbReference type="PANTHER" id="PTHR46082">
    <property type="entry name" value="ATP/GTP-BINDING PROTEIN-RELATED"/>
    <property type="match status" value="1"/>
</dbReference>
<dbReference type="OrthoDB" id="3885120at2"/>